<proteinExistence type="predicted"/>
<evidence type="ECO:0000256" key="2">
    <source>
        <dbReference type="SAM" id="Phobius"/>
    </source>
</evidence>
<dbReference type="GeneID" id="54364977"/>
<feature type="compositionally biased region" description="Basic and acidic residues" evidence="1">
    <location>
        <begin position="76"/>
        <end position="90"/>
    </location>
</feature>
<keyword evidence="2" id="KW-0472">Membrane</keyword>
<dbReference type="PANTHER" id="PTHR39218">
    <property type="entry name" value="OXIDOREDUCTASE 14 KDA SUBUNIT, PUTATIVE (AFU_ORTHOLOGUE AFUA_1G12110)-RELATED"/>
    <property type="match status" value="1"/>
</dbReference>
<dbReference type="Proteomes" id="UP000504637">
    <property type="component" value="Unplaced"/>
</dbReference>
<name>A0A6J3MGY1_9PEZI</name>
<organism evidence="4">
    <name type="scientific">Dissoconium aciculare CBS 342.82</name>
    <dbReference type="NCBI Taxonomy" id="1314786"/>
    <lineage>
        <taxon>Eukaryota</taxon>
        <taxon>Fungi</taxon>
        <taxon>Dikarya</taxon>
        <taxon>Ascomycota</taxon>
        <taxon>Pezizomycotina</taxon>
        <taxon>Dothideomycetes</taxon>
        <taxon>Dothideomycetidae</taxon>
        <taxon>Mycosphaerellales</taxon>
        <taxon>Dissoconiaceae</taxon>
        <taxon>Dissoconium</taxon>
    </lineage>
</organism>
<gene>
    <name evidence="4" type="ORF">K489DRAFT_405709</name>
</gene>
<keyword evidence="3" id="KW-1185">Reference proteome</keyword>
<protein>
    <recommendedName>
        <fullName evidence="5">NADH-ubiquinone oxidoreductase 14 kDa subunit</fullName>
    </recommendedName>
</protein>
<dbReference type="PANTHER" id="PTHR39218:SF1">
    <property type="entry name" value="OXIDOREDUCTASE 14 KDA SUBUNIT, PUTATIVE (AFU_ORTHOLOGUE AFUA_1G12110)-RELATED"/>
    <property type="match status" value="1"/>
</dbReference>
<feature type="transmembrane region" description="Helical" evidence="2">
    <location>
        <begin position="33"/>
        <end position="50"/>
    </location>
</feature>
<dbReference type="RefSeq" id="XP_033463985.1">
    <property type="nucleotide sequence ID" value="XM_033607177.1"/>
</dbReference>
<reference evidence="4" key="2">
    <citation type="submission" date="2020-04" db="EMBL/GenBank/DDBJ databases">
        <authorList>
            <consortium name="NCBI Genome Project"/>
        </authorList>
    </citation>
    <scope>NUCLEOTIDE SEQUENCE</scope>
    <source>
        <strain evidence="4">CBS 342.82</strain>
    </source>
</reference>
<dbReference type="OrthoDB" id="2141050at2759"/>
<evidence type="ECO:0000313" key="3">
    <source>
        <dbReference type="Proteomes" id="UP000504637"/>
    </source>
</evidence>
<dbReference type="AlphaFoldDB" id="A0A6J3MGY1"/>
<accession>A0A6J3MGY1</accession>
<feature type="region of interest" description="Disordered" evidence="1">
    <location>
        <begin position="72"/>
        <end position="102"/>
    </location>
</feature>
<evidence type="ECO:0000313" key="4">
    <source>
        <dbReference type="RefSeq" id="XP_033463985.1"/>
    </source>
</evidence>
<evidence type="ECO:0008006" key="5">
    <source>
        <dbReference type="Google" id="ProtNLM"/>
    </source>
</evidence>
<sequence>MVSKILFWSGFGLAVRFWQLGIEMRPFFQKENWLIYPIYGGLGASFGYWLQGVENKQMRILNETRERLLEKRRRRAEREGGVSPGTKEEGLFPAAPQNANHA</sequence>
<evidence type="ECO:0000256" key="1">
    <source>
        <dbReference type="SAM" id="MobiDB-lite"/>
    </source>
</evidence>
<keyword evidence="2" id="KW-0812">Transmembrane</keyword>
<reference evidence="4" key="3">
    <citation type="submission" date="2025-08" db="UniProtKB">
        <authorList>
            <consortium name="RefSeq"/>
        </authorList>
    </citation>
    <scope>IDENTIFICATION</scope>
    <source>
        <strain evidence="4">CBS 342.82</strain>
    </source>
</reference>
<reference evidence="4" key="1">
    <citation type="submission" date="2020-01" db="EMBL/GenBank/DDBJ databases">
        <authorList>
            <consortium name="DOE Joint Genome Institute"/>
            <person name="Haridas S."/>
            <person name="Albert R."/>
            <person name="Binder M."/>
            <person name="Bloem J."/>
            <person name="Labutti K."/>
            <person name="Salamov A."/>
            <person name="Andreopoulos B."/>
            <person name="Baker S.E."/>
            <person name="Barry K."/>
            <person name="Bills G."/>
            <person name="Bluhm B.H."/>
            <person name="Cannon C."/>
            <person name="Castanera R."/>
            <person name="Culley D.E."/>
            <person name="Daum C."/>
            <person name="Ezra D."/>
            <person name="Gonzalez J.B."/>
            <person name="Henrissat B."/>
            <person name="Kuo A."/>
            <person name="Liang C."/>
            <person name="Lipzen A."/>
            <person name="Lutzoni F."/>
            <person name="Magnuson J."/>
            <person name="Mondo S."/>
            <person name="Nolan M."/>
            <person name="Ohm R."/>
            <person name="Pangilinan J."/>
            <person name="Park H.-J."/>
            <person name="Ramirez L."/>
            <person name="Alfaro M."/>
            <person name="Sun H."/>
            <person name="Tritt A."/>
            <person name="Yoshinaga Y."/>
            <person name="Zwiers L.-H."/>
            <person name="Turgeon B.G."/>
            <person name="Goodwin S.B."/>
            <person name="Spatafora J.W."/>
            <person name="Crous P.W."/>
            <person name="Grigoriev I.V."/>
        </authorList>
    </citation>
    <scope>NUCLEOTIDE SEQUENCE</scope>
    <source>
        <strain evidence="4">CBS 342.82</strain>
    </source>
</reference>
<keyword evidence="2" id="KW-1133">Transmembrane helix</keyword>